<dbReference type="EMBL" id="BOMQ01000008">
    <property type="protein sequence ID" value="GIE46881.1"/>
    <property type="molecule type" value="Genomic_DNA"/>
</dbReference>
<dbReference type="InterPro" id="IPR007278">
    <property type="entry name" value="DUF397"/>
</dbReference>
<dbReference type="Proteomes" id="UP000647172">
    <property type="component" value="Unassembled WGS sequence"/>
</dbReference>
<proteinExistence type="predicted"/>
<feature type="region of interest" description="Disordered" evidence="1">
    <location>
        <begin position="1"/>
        <end position="21"/>
    </location>
</feature>
<dbReference type="Pfam" id="PF04149">
    <property type="entry name" value="DUF397"/>
    <property type="match status" value="1"/>
</dbReference>
<accession>A0A919MIX7</accession>
<evidence type="ECO:0000259" key="2">
    <source>
        <dbReference type="Pfam" id="PF04149"/>
    </source>
</evidence>
<dbReference type="AlphaFoldDB" id="A0A919MIX7"/>
<protein>
    <recommendedName>
        <fullName evidence="2">DUF397 domain-containing protein</fullName>
    </recommendedName>
</protein>
<reference evidence="3" key="1">
    <citation type="submission" date="2021-01" db="EMBL/GenBank/DDBJ databases">
        <title>Whole genome shotgun sequence of Actinoplanes nipponensis NBRC 14063.</title>
        <authorList>
            <person name="Komaki H."/>
            <person name="Tamura T."/>
        </authorList>
    </citation>
    <scope>NUCLEOTIDE SEQUENCE</scope>
    <source>
        <strain evidence="3">NBRC 14063</strain>
    </source>
</reference>
<name>A0A919MIX7_9ACTN</name>
<evidence type="ECO:0000313" key="4">
    <source>
        <dbReference type="Proteomes" id="UP000647172"/>
    </source>
</evidence>
<dbReference type="RefSeq" id="WP_275410487.1">
    <property type="nucleotide sequence ID" value="NZ_BAAAYJ010000088.1"/>
</dbReference>
<sequence length="66" mass="7155">MADQGLTPQWRTSARSSGGACVEVQTRPDVVLIRDSKDREGGVLSFDRATFGEFLGALKSDRLDPS</sequence>
<feature type="domain" description="DUF397" evidence="2">
    <location>
        <begin position="9"/>
        <end position="59"/>
    </location>
</feature>
<evidence type="ECO:0000256" key="1">
    <source>
        <dbReference type="SAM" id="MobiDB-lite"/>
    </source>
</evidence>
<organism evidence="3 4">
    <name type="scientific">Actinoplanes nipponensis</name>
    <dbReference type="NCBI Taxonomy" id="135950"/>
    <lineage>
        <taxon>Bacteria</taxon>
        <taxon>Bacillati</taxon>
        <taxon>Actinomycetota</taxon>
        <taxon>Actinomycetes</taxon>
        <taxon>Micromonosporales</taxon>
        <taxon>Micromonosporaceae</taxon>
        <taxon>Actinoplanes</taxon>
    </lineage>
</organism>
<feature type="compositionally biased region" description="Polar residues" evidence="1">
    <location>
        <begin position="1"/>
        <end position="16"/>
    </location>
</feature>
<evidence type="ECO:0000313" key="3">
    <source>
        <dbReference type="EMBL" id="GIE46881.1"/>
    </source>
</evidence>
<comment type="caution">
    <text evidence="3">The sequence shown here is derived from an EMBL/GenBank/DDBJ whole genome shotgun (WGS) entry which is preliminary data.</text>
</comment>
<keyword evidence="4" id="KW-1185">Reference proteome</keyword>
<gene>
    <name evidence="3" type="ORF">Ani05nite_04150</name>
</gene>